<proteinExistence type="predicted"/>
<dbReference type="Proteomes" id="UP001501682">
    <property type="component" value="Unassembled WGS sequence"/>
</dbReference>
<organism evidence="1 2">
    <name type="scientific">Winogradskyella damuponensis</name>
    <dbReference type="NCBI Taxonomy" id="943939"/>
    <lineage>
        <taxon>Bacteria</taxon>
        <taxon>Pseudomonadati</taxon>
        <taxon>Bacteroidota</taxon>
        <taxon>Flavobacteriia</taxon>
        <taxon>Flavobacteriales</taxon>
        <taxon>Flavobacteriaceae</taxon>
        <taxon>Winogradskyella</taxon>
    </lineage>
</organism>
<accession>A0ABP8CP64</accession>
<protein>
    <submittedName>
        <fullName evidence="1">Uncharacterized protein</fullName>
    </submittedName>
</protein>
<evidence type="ECO:0000313" key="2">
    <source>
        <dbReference type="Proteomes" id="UP001501682"/>
    </source>
</evidence>
<sequence length="46" mass="5446">MKHGIKVFPKQRLKELGLLDLTEDNYLVYSFEVDTESISEFKNLEQ</sequence>
<comment type="caution">
    <text evidence="1">The sequence shown here is derived from an EMBL/GenBank/DDBJ whole genome shotgun (WGS) entry which is preliminary data.</text>
</comment>
<keyword evidence="2" id="KW-1185">Reference proteome</keyword>
<gene>
    <name evidence="1" type="ORF">GCM10022292_09020</name>
</gene>
<evidence type="ECO:0000313" key="1">
    <source>
        <dbReference type="EMBL" id="GAA4241670.1"/>
    </source>
</evidence>
<reference evidence="2" key="1">
    <citation type="journal article" date="2019" name="Int. J. Syst. Evol. Microbiol.">
        <title>The Global Catalogue of Microorganisms (GCM) 10K type strain sequencing project: providing services to taxonomists for standard genome sequencing and annotation.</title>
        <authorList>
            <consortium name="The Broad Institute Genomics Platform"/>
            <consortium name="The Broad Institute Genome Sequencing Center for Infectious Disease"/>
            <person name="Wu L."/>
            <person name="Ma J."/>
        </authorList>
    </citation>
    <scope>NUCLEOTIDE SEQUENCE [LARGE SCALE GENOMIC DNA]</scope>
    <source>
        <strain evidence="2">JCM 17633</strain>
    </source>
</reference>
<dbReference type="EMBL" id="BAABCB010000007">
    <property type="protein sequence ID" value="GAA4241670.1"/>
    <property type="molecule type" value="Genomic_DNA"/>
</dbReference>
<name>A0ABP8CP64_9FLAO</name>
<dbReference type="RefSeq" id="WP_344712899.1">
    <property type="nucleotide sequence ID" value="NZ_BAABCB010000007.1"/>
</dbReference>